<evidence type="ECO:0000256" key="3">
    <source>
        <dbReference type="ARBA" id="ARBA00022741"/>
    </source>
</evidence>
<dbReference type="Pfam" id="PF00069">
    <property type="entry name" value="Pkinase"/>
    <property type="match status" value="1"/>
</dbReference>
<comment type="cofactor">
    <cofactor evidence="9">
        <name>Mg(2+)</name>
        <dbReference type="ChEBI" id="CHEBI:18420"/>
    </cofactor>
</comment>
<dbReference type="InterPro" id="IPR003527">
    <property type="entry name" value="MAP_kinase_CS"/>
</dbReference>
<dbReference type="InterPro" id="IPR017441">
    <property type="entry name" value="Protein_kinase_ATP_BS"/>
</dbReference>
<dbReference type="OrthoDB" id="192887at2759"/>
<sequence>MLKKKKELSSADGEEKNVKKKNSIAVKSACLRKKGNTSTEATDGEEKAAKGDHVKGKTQGGAAKQCTIVERKKSERGKEKRVAMSEVAPSEVATSEVATSEAATSDVAASDVTTSEVAPSKVAASKVAPSKVAPSKVAPSKVAASKAAASKAAAQGGDEKINIKEAIIKNVKVPDNYEIKHLIGRGSYGYVYLAYDRSTKKNVAIKKVNRMFEDLIDCKRILREITILNRLKSNYIIRLRDLIIPEDLLQFDELYIVLEIADSDLKKLFKTPIYLTEEHVKTILYNLLLGEKYIHESGIIHRDLKPANCLLNQDCSVKICDFGLARTINCENDIHIVQDLEEKEENEEPGPHNKNLKKQLTSHVVTRWYRAPELILLQENYTNSIDIWSTGCIFAELLNMLESHVNNPTNRFPLFPGSSCFPLSPDHNSKKVHEKSNRDQLNIIFNVIGTPSEEDLKSIKKDDVIRYIKLFPPREGIDFKKKFPSISEEGIDLLQSMLRFNAKNRITIDSALSHPYLKDVRKTKLESFTASKIILPFDDWMMLSETQLRYIFLKEIQSFHPELVIPPKLSVHEGTFYNDV</sequence>
<evidence type="ECO:0000256" key="4">
    <source>
        <dbReference type="ARBA" id="ARBA00022777"/>
    </source>
</evidence>
<proteinExistence type="inferred from homology"/>
<dbReference type="PROSITE" id="PS01351">
    <property type="entry name" value="MAPK"/>
    <property type="match status" value="1"/>
</dbReference>
<keyword evidence="4 9" id="KW-0418">Kinase</keyword>
<dbReference type="FunFam" id="3.30.200.20:FF:000046">
    <property type="entry name" value="Mitogen-activated protein kinase"/>
    <property type="match status" value="1"/>
</dbReference>
<feature type="compositionally biased region" description="Basic and acidic residues" evidence="10">
    <location>
        <begin position="69"/>
        <end position="83"/>
    </location>
</feature>
<evidence type="ECO:0000256" key="9">
    <source>
        <dbReference type="RuleBase" id="RU361165"/>
    </source>
</evidence>
<evidence type="ECO:0000256" key="1">
    <source>
        <dbReference type="ARBA" id="ARBA00022527"/>
    </source>
</evidence>
<dbReference type="EC" id="2.7.11.24" evidence="9"/>
<comment type="catalytic activity">
    <reaction evidence="7">
        <text>L-seryl-[protein] + ATP = O-phospho-L-seryl-[protein] + ADP + H(+)</text>
        <dbReference type="Rhea" id="RHEA:17989"/>
        <dbReference type="Rhea" id="RHEA-COMP:9863"/>
        <dbReference type="Rhea" id="RHEA-COMP:11604"/>
        <dbReference type="ChEBI" id="CHEBI:15378"/>
        <dbReference type="ChEBI" id="CHEBI:29999"/>
        <dbReference type="ChEBI" id="CHEBI:30616"/>
        <dbReference type="ChEBI" id="CHEBI:83421"/>
        <dbReference type="ChEBI" id="CHEBI:456216"/>
        <dbReference type="EC" id="2.7.11.1"/>
    </reaction>
</comment>
<keyword evidence="3 8" id="KW-0547">Nucleotide-binding</keyword>
<comment type="catalytic activity">
    <reaction evidence="9">
        <text>L-threonyl-[protein] + ATP = O-phospho-L-threonyl-[protein] + ADP + H(+)</text>
        <dbReference type="Rhea" id="RHEA:46608"/>
        <dbReference type="Rhea" id="RHEA-COMP:11060"/>
        <dbReference type="Rhea" id="RHEA-COMP:11605"/>
        <dbReference type="ChEBI" id="CHEBI:15378"/>
        <dbReference type="ChEBI" id="CHEBI:30013"/>
        <dbReference type="ChEBI" id="CHEBI:30616"/>
        <dbReference type="ChEBI" id="CHEBI:61977"/>
        <dbReference type="ChEBI" id="CHEBI:456216"/>
        <dbReference type="EC" id="2.7.11.24"/>
    </reaction>
</comment>
<dbReference type="PANTHER" id="PTHR24055">
    <property type="entry name" value="MITOGEN-ACTIVATED PROTEIN KINASE"/>
    <property type="match status" value="1"/>
</dbReference>
<dbReference type="EMBL" id="KQ234276">
    <property type="protein sequence ID" value="KMZ80591.1"/>
    <property type="molecule type" value="Genomic_DNA"/>
</dbReference>
<dbReference type="FunFam" id="1.10.510.10:FF:000624">
    <property type="entry name" value="Mitogen-activated protein kinase"/>
    <property type="match status" value="1"/>
</dbReference>
<evidence type="ECO:0000313" key="12">
    <source>
        <dbReference type="EMBL" id="KMZ80591.1"/>
    </source>
</evidence>
<evidence type="ECO:0000256" key="6">
    <source>
        <dbReference type="ARBA" id="ARBA00047899"/>
    </source>
</evidence>
<feature type="binding site" evidence="8">
    <location>
        <position position="207"/>
    </location>
    <ligand>
        <name>ATP</name>
        <dbReference type="ChEBI" id="CHEBI:30616"/>
    </ligand>
</feature>
<keyword evidence="5 8" id="KW-0067">ATP-binding</keyword>
<evidence type="ECO:0000256" key="7">
    <source>
        <dbReference type="ARBA" id="ARBA00048679"/>
    </source>
</evidence>
<name>A0A0J9SD41_PLAVI</name>
<reference evidence="12 13" key="1">
    <citation type="submission" date="2011-08" db="EMBL/GenBank/DDBJ databases">
        <title>The Genome Sequence of Plasmodium vivax India VII.</title>
        <authorList>
            <consortium name="The Broad Institute Genome Sequencing Platform"/>
            <consortium name="The Broad Institute Genome Sequencing Center for Infectious Disease"/>
            <person name="Neafsey D."/>
            <person name="Carlton J."/>
            <person name="Barnwell J."/>
            <person name="Collins W."/>
            <person name="Escalante A."/>
            <person name="Mullikin J."/>
            <person name="Saul A."/>
            <person name="Guigo R."/>
            <person name="Camara F."/>
            <person name="Young S.K."/>
            <person name="Zeng Q."/>
            <person name="Gargeya S."/>
            <person name="Fitzgerald M."/>
            <person name="Haas B."/>
            <person name="Abouelleil A."/>
            <person name="Alvarado L."/>
            <person name="Arachchi H.M."/>
            <person name="Berlin A."/>
            <person name="Brown A."/>
            <person name="Chapman S.B."/>
            <person name="Chen Z."/>
            <person name="Dunbar C."/>
            <person name="Freedman E."/>
            <person name="Gearin G."/>
            <person name="Gellesch M."/>
            <person name="Goldberg J."/>
            <person name="Griggs A."/>
            <person name="Gujja S."/>
            <person name="Heiman D."/>
            <person name="Howarth C."/>
            <person name="Larson L."/>
            <person name="Lui A."/>
            <person name="MacDonald P.J.P."/>
            <person name="Montmayeur A."/>
            <person name="Murphy C."/>
            <person name="Neiman D."/>
            <person name="Pearson M."/>
            <person name="Priest M."/>
            <person name="Roberts A."/>
            <person name="Saif S."/>
            <person name="Shea T."/>
            <person name="Shenoy N."/>
            <person name="Sisk P."/>
            <person name="Stolte C."/>
            <person name="Sykes S."/>
            <person name="Wortman J."/>
            <person name="Nusbaum C."/>
            <person name="Birren B."/>
        </authorList>
    </citation>
    <scope>NUCLEOTIDE SEQUENCE [LARGE SCALE GENOMIC DNA]</scope>
    <source>
        <strain evidence="12 13">India VII</strain>
    </source>
</reference>
<comment type="similarity">
    <text evidence="9">Belongs to the protein kinase superfamily. Ser/Thr protein kinase family. MAP kinase subfamily.</text>
</comment>
<dbReference type="GO" id="GO:0005524">
    <property type="term" value="F:ATP binding"/>
    <property type="evidence" value="ECO:0007669"/>
    <property type="project" value="UniProtKB-UniRule"/>
</dbReference>
<feature type="region of interest" description="Disordered" evidence="10">
    <location>
        <begin position="1"/>
        <end position="130"/>
    </location>
</feature>
<comment type="activity regulation">
    <text evidence="9">Activated by threonine and tyrosine phosphorylation.</text>
</comment>
<organism evidence="12 13">
    <name type="scientific">Plasmodium vivax India VII</name>
    <dbReference type="NCBI Taxonomy" id="1077284"/>
    <lineage>
        <taxon>Eukaryota</taxon>
        <taxon>Sar</taxon>
        <taxon>Alveolata</taxon>
        <taxon>Apicomplexa</taxon>
        <taxon>Aconoidasida</taxon>
        <taxon>Haemosporida</taxon>
        <taxon>Plasmodiidae</taxon>
        <taxon>Plasmodium</taxon>
        <taxon>Plasmodium (Plasmodium)</taxon>
    </lineage>
</organism>
<feature type="compositionally biased region" description="Low complexity" evidence="10">
    <location>
        <begin position="117"/>
        <end position="130"/>
    </location>
</feature>
<gene>
    <name evidence="12" type="ORF">PVIIG_04376</name>
</gene>
<feature type="compositionally biased region" description="Basic and acidic residues" evidence="10">
    <location>
        <begin position="7"/>
        <end position="17"/>
    </location>
</feature>
<evidence type="ECO:0000313" key="13">
    <source>
        <dbReference type="Proteomes" id="UP000053562"/>
    </source>
</evidence>
<dbReference type="InterPro" id="IPR011009">
    <property type="entry name" value="Kinase-like_dom_sf"/>
</dbReference>
<evidence type="ECO:0000256" key="10">
    <source>
        <dbReference type="SAM" id="MobiDB-lite"/>
    </source>
</evidence>
<dbReference type="CDD" id="cd07834">
    <property type="entry name" value="STKc_MAPK"/>
    <property type="match status" value="1"/>
</dbReference>
<dbReference type="Gene3D" id="1.10.510.10">
    <property type="entry name" value="Transferase(Phosphotransferase) domain 1"/>
    <property type="match status" value="1"/>
</dbReference>
<keyword evidence="1 9" id="KW-0723">Serine/threonine-protein kinase</keyword>
<feature type="domain" description="Protein kinase" evidence="11">
    <location>
        <begin position="177"/>
        <end position="517"/>
    </location>
</feature>
<keyword evidence="9" id="KW-0460">Magnesium</keyword>
<comment type="catalytic activity">
    <reaction evidence="6">
        <text>L-threonyl-[protein] + ATP = O-phospho-L-threonyl-[protein] + ADP + H(+)</text>
        <dbReference type="Rhea" id="RHEA:46608"/>
        <dbReference type="Rhea" id="RHEA-COMP:11060"/>
        <dbReference type="Rhea" id="RHEA-COMP:11605"/>
        <dbReference type="ChEBI" id="CHEBI:15378"/>
        <dbReference type="ChEBI" id="CHEBI:30013"/>
        <dbReference type="ChEBI" id="CHEBI:30616"/>
        <dbReference type="ChEBI" id="CHEBI:61977"/>
        <dbReference type="ChEBI" id="CHEBI:456216"/>
        <dbReference type="EC" id="2.7.11.1"/>
    </reaction>
</comment>
<dbReference type="FunFam" id="1.10.510.10:FF:000405">
    <property type="entry name" value="Mitogen-activated protein kinase"/>
    <property type="match status" value="1"/>
</dbReference>
<dbReference type="InterPro" id="IPR008271">
    <property type="entry name" value="Ser/Thr_kinase_AS"/>
</dbReference>
<keyword evidence="2 9" id="KW-0808">Transferase</keyword>
<protein>
    <recommendedName>
        <fullName evidence="9">Mitogen-activated protein kinase</fullName>
        <ecNumber evidence="9">2.7.11.24</ecNumber>
    </recommendedName>
</protein>
<dbReference type="PROSITE" id="PS00107">
    <property type="entry name" value="PROTEIN_KINASE_ATP"/>
    <property type="match status" value="1"/>
</dbReference>
<dbReference type="GO" id="GO:0004707">
    <property type="term" value="F:MAP kinase activity"/>
    <property type="evidence" value="ECO:0007669"/>
    <property type="project" value="UniProtKB-EC"/>
</dbReference>
<dbReference type="SMART" id="SM00220">
    <property type="entry name" value="S_TKc"/>
    <property type="match status" value="1"/>
</dbReference>
<dbReference type="PROSITE" id="PS00108">
    <property type="entry name" value="PROTEIN_KINASE_ST"/>
    <property type="match status" value="1"/>
</dbReference>
<dbReference type="PROSITE" id="PS50011">
    <property type="entry name" value="PROTEIN_KINASE_DOM"/>
    <property type="match status" value="1"/>
</dbReference>
<feature type="compositionally biased region" description="Low complexity" evidence="10">
    <location>
        <begin position="90"/>
        <end position="105"/>
    </location>
</feature>
<dbReference type="AlphaFoldDB" id="A0A0J9SD41"/>
<dbReference type="GO" id="GO:0106310">
    <property type="term" value="F:protein serine kinase activity"/>
    <property type="evidence" value="ECO:0007669"/>
    <property type="project" value="RHEA"/>
</dbReference>
<evidence type="ECO:0000256" key="2">
    <source>
        <dbReference type="ARBA" id="ARBA00022679"/>
    </source>
</evidence>
<dbReference type="Proteomes" id="UP000053562">
    <property type="component" value="Unassembled WGS sequence"/>
</dbReference>
<dbReference type="InterPro" id="IPR050117">
    <property type="entry name" value="MAPK"/>
</dbReference>
<dbReference type="Gene3D" id="3.30.200.20">
    <property type="entry name" value="Phosphorylase Kinase, domain 1"/>
    <property type="match status" value="1"/>
</dbReference>
<accession>A0A0J9SD41</accession>
<evidence type="ECO:0000256" key="5">
    <source>
        <dbReference type="ARBA" id="ARBA00022840"/>
    </source>
</evidence>
<evidence type="ECO:0000259" key="11">
    <source>
        <dbReference type="PROSITE" id="PS50011"/>
    </source>
</evidence>
<dbReference type="SUPFAM" id="SSF56112">
    <property type="entry name" value="Protein kinase-like (PK-like)"/>
    <property type="match status" value="1"/>
</dbReference>
<evidence type="ECO:0000256" key="8">
    <source>
        <dbReference type="PROSITE-ProRule" id="PRU10141"/>
    </source>
</evidence>
<feature type="compositionally biased region" description="Basic and acidic residues" evidence="10">
    <location>
        <begin position="44"/>
        <end position="55"/>
    </location>
</feature>
<dbReference type="InterPro" id="IPR000719">
    <property type="entry name" value="Prot_kinase_dom"/>
</dbReference>